<proteinExistence type="inferred from homology"/>
<keyword evidence="4" id="KW-1185">Reference proteome</keyword>
<protein>
    <submittedName>
        <fullName evidence="3">Biogenesis of lysosome-related organelles complex-1 subunit 2-domain-containing protein</fullName>
    </submittedName>
</protein>
<dbReference type="InterPro" id="IPR019269">
    <property type="entry name" value="BLOC1_su2"/>
</dbReference>
<dbReference type="GO" id="GO:0016197">
    <property type="term" value="P:endosomal transport"/>
    <property type="evidence" value="ECO:0007669"/>
    <property type="project" value="TreeGrafter"/>
</dbReference>
<dbReference type="GO" id="GO:0043015">
    <property type="term" value="F:gamma-tubulin binding"/>
    <property type="evidence" value="ECO:0007669"/>
    <property type="project" value="TreeGrafter"/>
</dbReference>
<evidence type="ECO:0000256" key="2">
    <source>
        <dbReference type="SAM" id="MobiDB-lite"/>
    </source>
</evidence>
<dbReference type="STRING" id="13706.A0A1X2H847"/>
<dbReference type="GO" id="GO:0099078">
    <property type="term" value="C:BORC complex"/>
    <property type="evidence" value="ECO:0007669"/>
    <property type="project" value="TreeGrafter"/>
</dbReference>
<accession>A0A1X2H847</accession>
<comment type="caution">
    <text evidence="3">The sequence shown here is derived from an EMBL/GenBank/DDBJ whole genome shotgun (WGS) entry which is preliminary data.</text>
</comment>
<feature type="compositionally biased region" description="Low complexity" evidence="2">
    <location>
        <begin position="1"/>
        <end position="34"/>
    </location>
</feature>
<evidence type="ECO:0000313" key="3">
    <source>
        <dbReference type="EMBL" id="ORY94199.1"/>
    </source>
</evidence>
<dbReference type="OrthoDB" id="244061at2759"/>
<evidence type="ECO:0000256" key="1">
    <source>
        <dbReference type="ARBA" id="ARBA00008468"/>
    </source>
</evidence>
<organism evidence="3 4">
    <name type="scientific">Syncephalastrum racemosum</name>
    <name type="common">Filamentous fungus</name>
    <dbReference type="NCBI Taxonomy" id="13706"/>
    <lineage>
        <taxon>Eukaryota</taxon>
        <taxon>Fungi</taxon>
        <taxon>Fungi incertae sedis</taxon>
        <taxon>Mucoromycota</taxon>
        <taxon>Mucoromycotina</taxon>
        <taxon>Mucoromycetes</taxon>
        <taxon>Mucorales</taxon>
        <taxon>Syncephalastraceae</taxon>
        <taxon>Syncephalastrum</taxon>
    </lineage>
</organism>
<dbReference type="PANTHER" id="PTHR46479:SF1">
    <property type="entry name" value="BIOGENESIS OF LYSOSOME-RELATED ORGANELLES COMPLEX 1 SUBUNIT 2"/>
    <property type="match status" value="1"/>
</dbReference>
<dbReference type="PANTHER" id="PTHR46479">
    <property type="entry name" value="BIOGENESIS OF LYSOSOME-RELATED ORGANELLES COMPLEX 1 SUBUNIT 2"/>
    <property type="match status" value="1"/>
</dbReference>
<dbReference type="EMBL" id="MCGN01000008">
    <property type="protein sequence ID" value="ORY94199.1"/>
    <property type="molecule type" value="Genomic_DNA"/>
</dbReference>
<dbReference type="Pfam" id="PF10046">
    <property type="entry name" value="BLOC1_2"/>
    <property type="match status" value="1"/>
</dbReference>
<dbReference type="AlphaFoldDB" id="A0A1X2H847"/>
<comment type="similarity">
    <text evidence="1">Belongs to the BLOC1S2 family.</text>
</comment>
<dbReference type="Proteomes" id="UP000242180">
    <property type="component" value="Unassembled WGS sequence"/>
</dbReference>
<feature type="region of interest" description="Disordered" evidence="2">
    <location>
        <begin position="1"/>
        <end position="56"/>
    </location>
</feature>
<dbReference type="GO" id="GO:0032418">
    <property type="term" value="P:lysosome localization"/>
    <property type="evidence" value="ECO:0007669"/>
    <property type="project" value="TreeGrafter"/>
</dbReference>
<dbReference type="InParanoid" id="A0A1X2H847"/>
<dbReference type="OMA" id="QGVHADF"/>
<dbReference type="GO" id="GO:0031083">
    <property type="term" value="C:BLOC-1 complex"/>
    <property type="evidence" value="ECO:0007669"/>
    <property type="project" value="TreeGrafter"/>
</dbReference>
<reference evidence="3 4" key="1">
    <citation type="submission" date="2016-07" db="EMBL/GenBank/DDBJ databases">
        <title>Pervasive Adenine N6-methylation of Active Genes in Fungi.</title>
        <authorList>
            <consortium name="DOE Joint Genome Institute"/>
            <person name="Mondo S.J."/>
            <person name="Dannebaum R.O."/>
            <person name="Kuo R.C."/>
            <person name="Labutti K."/>
            <person name="Haridas S."/>
            <person name="Kuo A."/>
            <person name="Salamov A."/>
            <person name="Ahrendt S.R."/>
            <person name="Lipzen A."/>
            <person name="Sullivan W."/>
            <person name="Andreopoulos W.B."/>
            <person name="Clum A."/>
            <person name="Lindquist E."/>
            <person name="Daum C."/>
            <person name="Ramamoorthy G.K."/>
            <person name="Gryganskyi A."/>
            <person name="Culley D."/>
            <person name="Magnuson J.K."/>
            <person name="James T.Y."/>
            <person name="O'Malley M.A."/>
            <person name="Stajich J.E."/>
            <person name="Spatafora J.W."/>
            <person name="Visel A."/>
            <person name="Grigoriev I.V."/>
        </authorList>
    </citation>
    <scope>NUCLEOTIDE SEQUENCE [LARGE SCALE GENOMIC DNA]</scope>
    <source>
        <strain evidence="3 4">NRRL 2496</strain>
    </source>
</reference>
<sequence>MSNVPSSSPSASPSLQATAEAPSSPTAQAAPAPALTVDTEPRSPSAHKSHKPLLNPDEARRMLNEEHIAKLTETAFGKLAEYTRVELKATTDDCELLETMNKATRERYAQMSQMSQRLMSEITKLQGVHADFSTLMTQIDDIHQQSLQIEKIASALDSYSQHLERKLATRVTQGQAPR</sequence>
<evidence type="ECO:0000313" key="4">
    <source>
        <dbReference type="Proteomes" id="UP000242180"/>
    </source>
</evidence>
<gene>
    <name evidence="3" type="ORF">BCR43DRAFT_496035</name>
</gene>
<name>A0A1X2H847_SYNRA</name>
<dbReference type="GO" id="GO:0000930">
    <property type="term" value="C:gamma-tubulin complex"/>
    <property type="evidence" value="ECO:0007669"/>
    <property type="project" value="TreeGrafter"/>
</dbReference>